<dbReference type="FunFam" id="1.20.1280.290:FF:000008">
    <property type="entry name" value="PQ-loop repeat-containing protein 1"/>
    <property type="match status" value="1"/>
</dbReference>
<dbReference type="Proteomes" id="UP000663836">
    <property type="component" value="Unassembled WGS sequence"/>
</dbReference>
<reference evidence="9" key="1">
    <citation type="submission" date="2021-02" db="EMBL/GenBank/DDBJ databases">
        <authorList>
            <person name="Nowell W R."/>
        </authorList>
    </citation>
    <scope>NUCLEOTIDE SEQUENCE</scope>
</reference>
<dbReference type="GO" id="GO:0005802">
    <property type="term" value="C:trans-Golgi network"/>
    <property type="evidence" value="ECO:0007669"/>
    <property type="project" value="TreeGrafter"/>
</dbReference>
<feature type="transmembrane region" description="Helical" evidence="8">
    <location>
        <begin position="272"/>
        <end position="294"/>
    </location>
</feature>
<evidence type="ECO:0000313" key="9">
    <source>
        <dbReference type="EMBL" id="CAF3578918.1"/>
    </source>
</evidence>
<keyword evidence="2 8" id="KW-0812">Transmembrane</keyword>
<feature type="transmembrane region" description="Helical" evidence="8">
    <location>
        <begin position="118"/>
        <end position="139"/>
    </location>
</feature>
<sequence length="303" mass="35271">MLQITEKYETKISADQNNVPILFSSASIVTTTSSYTVNQLQRGSDLLSMADLSSIFAAAIRIFSQALMIFGGVVPYIPQYLIIQRSQNAEGFSNYVCLTLLIANILRIEFWFGKHFEIPLLVQSIVMIICMLIMLELCIRVYSKSVSHHLPLNQQNLSHTKELTPDIREKKFTDFQMDDFWKWTTLTSYLQFLFVFTFMLSTTTWLLLDNTYYIEIIGFLAVFFEALLGTPQFMRNFRLKSTEGMSVKMVLMWTSGDIFKTVYFILRNAPKQFWLCGMLQISIDIAILCQVVFYSDKYRFRKR</sequence>
<evidence type="ECO:0000256" key="8">
    <source>
        <dbReference type="SAM" id="Phobius"/>
    </source>
</evidence>
<evidence type="ECO:0000256" key="4">
    <source>
        <dbReference type="ARBA" id="ARBA00022989"/>
    </source>
</evidence>
<evidence type="ECO:0000256" key="7">
    <source>
        <dbReference type="ARBA" id="ARBA00043159"/>
    </source>
</evidence>
<feature type="transmembrane region" description="Helical" evidence="8">
    <location>
        <begin position="95"/>
        <end position="112"/>
    </location>
</feature>
<accession>A0A818LX95</accession>
<dbReference type="EMBL" id="CAJOBD010000109">
    <property type="protein sequence ID" value="CAF3578918.1"/>
    <property type="molecule type" value="Genomic_DNA"/>
</dbReference>
<dbReference type="FunFam" id="1.20.1280.290:FF:000005">
    <property type="entry name" value="PQ-loop repeat-containing protein 1"/>
    <property type="match status" value="1"/>
</dbReference>
<feature type="transmembrane region" description="Helical" evidence="8">
    <location>
        <begin position="249"/>
        <end position="266"/>
    </location>
</feature>
<dbReference type="SMART" id="SM00679">
    <property type="entry name" value="CTNS"/>
    <property type="match status" value="2"/>
</dbReference>
<name>A0A818LX95_9BILA</name>
<keyword evidence="5 8" id="KW-0472">Membrane</keyword>
<comment type="subcellular location">
    <subcellularLocation>
        <location evidence="1">Membrane</location>
        <topology evidence="1">Multi-pass membrane protein</topology>
    </subcellularLocation>
</comment>
<gene>
    <name evidence="9" type="ORF">JBS370_LOCUS2707</name>
</gene>
<evidence type="ECO:0000256" key="3">
    <source>
        <dbReference type="ARBA" id="ARBA00022737"/>
    </source>
</evidence>
<evidence type="ECO:0000256" key="6">
    <source>
        <dbReference type="ARBA" id="ARBA00040648"/>
    </source>
</evidence>
<dbReference type="InterPro" id="IPR006603">
    <property type="entry name" value="PQ-loop_rpt"/>
</dbReference>
<evidence type="ECO:0000313" key="10">
    <source>
        <dbReference type="Proteomes" id="UP000663836"/>
    </source>
</evidence>
<dbReference type="GO" id="GO:0005829">
    <property type="term" value="C:cytosol"/>
    <property type="evidence" value="ECO:0007669"/>
    <property type="project" value="GOC"/>
</dbReference>
<feature type="transmembrane region" description="Helical" evidence="8">
    <location>
        <begin position="212"/>
        <end position="228"/>
    </location>
</feature>
<dbReference type="GO" id="GO:0045332">
    <property type="term" value="P:phospholipid translocation"/>
    <property type="evidence" value="ECO:0007669"/>
    <property type="project" value="TreeGrafter"/>
</dbReference>
<keyword evidence="3" id="KW-0677">Repeat</keyword>
<comment type="caution">
    <text evidence="9">The sequence shown here is derived from an EMBL/GenBank/DDBJ whole genome shotgun (WGS) entry which is preliminary data.</text>
</comment>
<dbReference type="Gene3D" id="1.20.1280.290">
    <property type="match status" value="2"/>
</dbReference>
<protein>
    <recommendedName>
        <fullName evidence="6">Solute carrier family 66 member 2</fullName>
    </recommendedName>
    <alternativeName>
        <fullName evidence="7">PQ-loop repeat-containing protein 1</fullName>
    </alternativeName>
</protein>
<dbReference type="Pfam" id="PF04193">
    <property type="entry name" value="PQ-loop"/>
    <property type="match status" value="2"/>
</dbReference>
<dbReference type="AlphaFoldDB" id="A0A818LX95"/>
<dbReference type="GO" id="GO:0042147">
    <property type="term" value="P:retrograde transport, endosome to Golgi"/>
    <property type="evidence" value="ECO:0007669"/>
    <property type="project" value="TreeGrafter"/>
</dbReference>
<feature type="transmembrane region" description="Helical" evidence="8">
    <location>
        <begin position="55"/>
        <end position="83"/>
    </location>
</feature>
<evidence type="ECO:0000256" key="1">
    <source>
        <dbReference type="ARBA" id="ARBA00004141"/>
    </source>
</evidence>
<evidence type="ECO:0000256" key="2">
    <source>
        <dbReference type="ARBA" id="ARBA00022692"/>
    </source>
</evidence>
<dbReference type="GO" id="GO:0005768">
    <property type="term" value="C:endosome"/>
    <property type="evidence" value="ECO:0007669"/>
    <property type="project" value="TreeGrafter"/>
</dbReference>
<proteinExistence type="predicted"/>
<feature type="transmembrane region" description="Helical" evidence="8">
    <location>
        <begin position="180"/>
        <end position="200"/>
    </location>
</feature>
<evidence type="ECO:0000256" key="5">
    <source>
        <dbReference type="ARBA" id="ARBA00023136"/>
    </source>
</evidence>
<dbReference type="PANTHER" id="PTHR14856">
    <property type="entry name" value="PQ-LOOP REPEAT-CONTAINING PROTEIN 1-LIKE PROTEIN"/>
    <property type="match status" value="1"/>
</dbReference>
<dbReference type="InterPro" id="IPR052241">
    <property type="entry name" value="SLC66/Scramblase_ANY1"/>
</dbReference>
<organism evidence="9 10">
    <name type="scientific">Rotaria sordida</name>
    <dbReference type="NCBI Taxonomy" id="392033"/>
    <lineage>
        <taxon>Eukaryota</taxon>
        <taxon>Metazoa</taxon>
        <taxon>Spiralia</taxon>
        <taxon>Gnathifera</taxon>
        <taxon>Rotifera</taxon>
        <taxon>Eurotatoria</taxon>
        <taxon>Bdelloidea</taxon>
        <taxon>Philodinida</taxon>
        <taxon>Philodinidae</taxon>
        <taxon>Rotaria</taxon>
    </lineage>
</organism>
<dbReference type="PANTHER" id="PTHR14856:SF9">
    <property type="entry name" value="PQ-LOOP REPEAT-CONTAINING PROTEIN 1"/>
    <property type="match status" value="1"/>
</dbReference>
<keyword evidence="4 8" id="KW-1133">Transmembrane helix</keyword>
<dbReference type="GO" id="GO:0016020">
    <property type="term" value="C:membrane"/>
    <property type="evidence" value="ECO:0007669"/>
    <property type="project" value="UniProtKB-SubCell"/>
</dbReference>